<feature type="transmembrane region" description="Helical" evidence="2">
    <location>
        <begin position="138"/>
        <end position="160"/>
    </location>
</feature>
<organism evidence="4">
    <name type="scientific">Trichophyton rubrum CBS 288.86</name>
    <dbReference type="NCBI Taxonomy" id="1215330"/>
    <lineage>
        <taxon>Eukaryota</taxon>
        <taxon>Fungi</taxon>
        <taxon>Dikarya</taxon>
        <taxon>Ascomycota</taxon>
        <taxon>Pezizomycotina</taxon>
        <taxon>Eurotiomycetes</taxon>
        <taxon>Eurotiomycetidae</taxon>
        <taxon>Onygenales</taxon>
        <taxon>Arthrodermataceae</taxon>
        <taxon>Trichophyton</taxon>
    </lineage>
</organism>
<feature type="domain" description="Rhodopsin" evidence="3">
    <location>
        <begin position="40"/>
        <end position="275"/>
    </location>
</feature>
<feature type="transmembrane region" description="Helical" evidence="2">
    <location>
        <begin position="180"/>
        <end position="201"/>
    </location>
</feature>
<feature type="transmembrane region" description="Helical" evidence="2">
    <location>
        <begin position="105"/>
        <end position="126"/>
    </location>
</feature>
<keyword evidence="2" id="KW-1133">Transmembrane helix</keyword>
<feature type="region of interest" description="Disordered" evidence="1">
    <location>
        <begin position="286"/>
        <end position="393"/>
    </location>
</feature>
<dbReference type="PANTHER" id="PTHR39614">
    <property type="entry name" value="INTEGRAL MEMBRANE PROTEIN"/>
    <property type="match status" value="1"/>
</dbReference>
<feature type="compositionally biased region" description="Polar residues" evidence="1">
    <location>
        <begin position="327"/>
        <end position="336"/>
    </location>
</feature>
<accession>A0A022WCM2</accession>
<dbReference type="EMBL" id="KK207734">
    <property type="protein sequence ID" value="EZF55891.1"/>
    <property type="molecule type" value="Genomic_DNA"/>
</dbReference>
<feature type="transmembrane region" description="Helical" evidence="2">
    <location>
        <begin position="56"/>
        <end position="77"/>
    </location>
</feature>
<dbReference type="Pfam" id="PF20684">
    <property type="entry name" value="Fung_rhodopsin"/>
    <property type="match status" value="1"/>
</dbReference>
<feature type="compositionally biased region" description="Polar residues" evidence="1">
    <location>
        <begin position="286"/>
        <end position="306"/>
    </location>
</feature>
<dbReference type="AlphaFoldDB" id="A0A022WCM2"/>
<feature type="compositionally biased region" description="Polar residues" evidence="1">
    <location>
        <begin position="374"/>
        <end position="383"/>
    </location>
</feature>
<dbReference type="HOGENOM" id="CLU_594426_0_0_1"/>
<dbReference type="OrthoDB" id="3918601at2759"/>
<evidence type="ECO:0000259" key="3">
    <source>
        <dbReference type="Pfam" id="PF20684"/>
    </source>
</evidence>
<evidence type="ECO:0000313" key="4">
    <source>
        <dbReference type="EMBL" id="EZF55891.1"/>
    </source>
</evidence>
<sequence>MALLPYQSPPLLPLDSTHRGSLVVIAGAIAGAVTLTGLLIRLYIHLAINPHYGRDDYFLLGSAFVALCQSILIFVSVSKGFGTSADLIDHDDLVTLRRAFFSSEILYLVTLYLAKCCVICIFLKLTPKKTHNRATLGTLVYCTLWAIGSIMAVGIRSGILDTHTVRAVSVSYCKLKLVKWKFIVSFDVLSEVIIFLLAVHLIRELQMRLQTKLVVLSAFAARLPIIALAIIRLHYLDICGEQTNLTLDLIDSSVWTQISLNYNVIACTIFALKPFTAAVSTNYGTAGDQSLQNSKNNSNGSTVDNSYSRDLESGTYTSRSKEHNFSRPYTGTSSQHGQKKQKPRKIQLSTSLSRSIAGKEAKLSQHSFPRFSLFSPTSPTAQHQRLKSSDEHHEMTSINANAPPVPSLPHNQISKNTHTRTSSRGVRVPFLHRGEKGGSGSMDSHGSVPGAGTIHGPGPMASDTIIDPPAAAATTITTAITAGGGDRTEANPEGDWNDDKTKLIIKKNIEYTVQYGD</sequence>
<evidence type="ECO:0000256" key="1">
    <source>
        <dbReference type="SAM" id="MobiDB-lite"/>
    </source>
</evidence>
<dbReference type="InterPro" id="IPR049326">
    <property type="entry name" value="Rhodopsin_dom_fungi"/>
</dbReference>
<dbReference type="PANTHER" id="PTHR39614:SF2">
    <property type="entry name" value="INTEGRAL MEMBRANE PROTEIN"/>
    <property type="match status" value="1"/>
</dbReference>
<keyword evidence="2" id="KW-0812">Transmembrane</keyword>
<reference evidence="4" key="1">
    <citation type="submission" date="2014-02" db="EMBL/GenBank/DDBJ databases">
        <title>The Genome Sequence of Trichophyton rubrum (morphotype fischeri) CBS 288.86.</title>
        <authorList>
            <consortium name="The Broad Institute Genomics Platform"/>
            <person name="Cuomo C.A."/>
            <person name="White T.C."/>
            <person name="Graser Y."/>
            <person name="Martinez-Rossi N."/>
            <person name="Heitman J."/>
            <person name="Young S.K."/>
            <person name="Zeng Q."/>
            <person name="Gargeya S."/>
            <person name="Abouelleil A."/>
            <person name="Alvarado L."/>
            <person name="Chapman S.B."/>
            <person name="Gainer-Dewar J."/>
            <person name="Goldberg J."/>
            <person name="Griggs A."/>
            <person name="Gujja S."/>
            <person name="Hansen M."/>
            <person name="Howarth C."/>
            <person name="Imamovic A."/>
            <person name="Larimer J."/>
            <person name="Martinez D."/>
            <person name="Murphy C."/>
            <person name="Pearson M.D."/>
            <person name="Persinoti G."/>
            <person name="Poon T."/>
            <person name="Priest M."/>
            <person name="Roberts A.D."/>
            <person name="Saif S."/>
            <person name="Shea T.D."/>
            <person name="Sykes S.N."/>
            <person name="Wortman J."/>
            <person name="Nusbaum C."/>
            <person name="Birren B."/>
        </authorList>
    </citation>
    <scope>NUCLEOTIDE SEQUENCE [LARGE SCALE GENOMIC DNA]</scope>
    <source>
        <strain evidence="4">CBS 288.86</strain>
    </source>
</reference>
<feature type="transmembrane region" description="Helical" evidence="2">
    <location>
        <begin position="213"/>
        <end position="235"/>
    </location>
</feature>
<keyword evidence="2" id="KW-0472">Membrane</keyword>
<name>A0A022WCM2_TRIRU</name>
<gene>
    <name evidence="4" type="ORF">H103_01655</name>
</gene>
<protein>
    <recommendedName>
        <fullName evidence="3">Rhodopsin domain-containing protein</fullName>
    </recommendedName>
</protein>
<evidence type="ECO:0000256" key="2">
    <source>
        <dbReference type="SAM" id="Phobius"/>
    </source>
</evidence>
<dbReference type="Proteomes" id="UP000023758">
    <property type="component" value="Unassembled WGS sequence"/>
</dbReference>
<feature type="transmembrane region" description="Helical" evidence="2">
    <location>
        <begin position="20"/>
        <end position="44"/>
    </location>
</feature>
<proteinExistence type="predicted"/>